<organism evidence="1 2">
    <name type="scientific">Pseudomonas oryzihabitans</name>
    <dbReference type="NCBI Taxonomy" id="47885"/>
    <lineage>
        <taxon>Bacteria</taxon>
        <taxon>Pseudomonadati</taxon>
        <taxon>Pseudomonadota</taxon>
        <taxon>Gammaproteobacteria</taxon>
        <taxon>Pseudomonadales</taxon>
        <taxon>Pseudomonadaceae</taxon>
        <taxon>Pseudomonas</taxon>
    </lineage>
</organism>
<evidence type="ECO:0000313" key="2">
    <source>
        <dbReference type="Proteomes" id="UP001268036"/>
    </source>
</evidence>
<dbReference type="InterPro" id="IPR011050">
    <property type="entry name" value="Pectin_lyase_fold/virulence"/>
</dbReference>
<dbReference type="Proteomes" id="UP001268036">
    <property type="component" value="Unassembled WGS sequence"/>
</dbReference>
<protein>
    <recommendedName>
        <fullName evidence="3">Pectate lyase superfamily protein domain-containing protein</fullName>
    </recommendedName>
</protein>
<dbReference type="EMBL" id="JAVJAF010000001">
    <property type="protein sequence ID" value="MDR6235037.1"/>
    <property type="molecule type" value="Genomic_DNA"/>
</dbReference>
<dbReference type="RefSeq" id="WP_309759242.1">
    <property type="nucleotide sequence ID" value="NZ_JAVJAF010000001.1"/>
</dbReference>
<comment type="caution">
    <text evidence="1">The sequence shown here is derived from an EMBL/GenBank/DDBJ whole genome shotgun (WGS) entry which is preliminary data.</text>
</comment>
<dbReference type="SUPFAM" id="SSF51126">
    <property type="entry name" value="Pectin lyase-like"/>
    <property type="match status" value="1"/>
</dbReference>
<gene>
    <name evidence="1" type="ORF">QE440_002778</name>
</gene>
<accession>A0AAJ2BM64</accession>
<evidence type="ECO:0000313" key="1">
    <source>
        <dbReference type="EMBL" id="MDR6235037.1"/>
    </source>
</evidence>
<evidence type="ECO:0008006" key="3">
    <source>
        <dbReference type="Google" id="ProtNLM"/>
    </source>
</evidence>
<dbReference type="InterPro" id="IPR012334">
    <property type="entry name" value="Pectin_lyas_fold"/>
</dbReference>
<dbReference type="AlphaFoldDB" id="A0AAJ2BM64"/>
<proteinExistence type="predicted"/>
<reference evidence="1" key="1">
    <citation type="submission" date="2023-08" db="EMBL/GenBank/DDBJ databases">
        <title>Functional and genomic diversity of the sorghum phyllosphere microbiome.</title>
        <authorList>
            <person name="Shade A."/>
        </authorList>
    </citation>
    <scope>NUCLEOTIDE SEQUENCE</scope>
    <source>
        <strain evidence="1">SORGH_AS_0201</strain>
    </source>
</reference>
<name>A0AAJ2BM64_9PSED</name>
<dbReference type="Gene3D" id="2.160.20.10">
    <property type="entry name" value="Single-stranded right-handed beta-helix, Pectin lyase-like"/>
    <property type="match status" value="1"/>
</dbReference>
<sequence>MLNFLKGVVVMTGYIVPGCVSLLDFYNGEADYTEAFQRAIASLVGGGVVVVPQGSFYARQIVLKRNVIIQGLGVGATEIIQTPNSNCDFVISESFDDLTGSGLPFGADSRVPSWLGVKDIRINGNGSKQSAGRGIAWYGCALLIKGDVFVHNCFGDNIYTEYAGTSISSAWQAQEEGLFDKVTSMGSLNGWGWRNRGPHNSVIASIIAGHNSAGGYISETLSGKYDGNVTEIGHLHTYANANGNGDAGAIIGSTTAIAHWIIDGDYGYVSASACQFGRVKLINGGQSNNGLNVVGNYNNIGLFHGSMLSGTAGYAVLNVSGDGNSFAAVKAFGQAGAHRGLVVSGSGNEFSNVYVRECSVGVSVSGGLNTVSGKSLLSFSSGFDYKIPVEDAHAGKNDVDLDIFSTQGNYVTGDRPADQIDNFKIRATGLSKSASTSAELQSPTFPLDSTVLQTINLSHGLLYTPTRKSVGLTLLDGVPTDAAFVEVRAKVVGCDSDKIKIQVRVPQAAAAGSVARLGVKVVI</sequence>